<proteinExistence type="predicted"/>
<protein>
    <submittedName>
        <fullName evidence="1">Uncharacterized protein</fullName>
    </submittedName>
</protein>
<accession>W2SNN0</accession>
<evidence type="ECO:0000313" key="2">
    <source>
        <dbReference type="Proteomes" id="UP000053676"/>
    </source>
</evidence>
<evidence type="ECO:0000313" key="1">
    <source>
        <dbReference type="EMBL" id="ETN70476.1"/>
    </source>
</evidence>
<organism evidence="1 2">
    <name type="scientific">Necator americanus</name>
    <name type="common">Human hookworm</name>
    <dbReference type="NCBI Taxonomy" id="51031"/>
    <lineage>
        <taxon>Eukaryota</taxon>
        <taxon>Metazoa</taxon>
        <taxon>Ecdysozoa</taxon>
        <taxon>Nematoda</taxon>
        <taxon>Chromadorea</taxon>
        <taxon>Rhabditida</taxon>
        <taxon>Rhabditina</taxon>
        <taxon>Rhabditomorpha</taxon>
        <taxon>Strongyloidea</taxon>
        <taxon>Ancylostomatidae</taxon>
        <taxon>Bunostominae</taxon>
        <taxon>Necator</taxon>
    </lineage>
</organism>
<dbReference type="Proteomes" id="UP000053676">
    <property type="component" value="Unassembled WGS sequence"/>
</dbReference>
<gene>
    <name evidence="1" type="ORF">NECAME_04899</name>
</gene>
<reference evidence="2" key="1">
    <citation type="journal article" date="2014" name="Nat. Genet.">
        <title>Genome of the human hookworm Necator americanus.</title>
        <authorList>
            <person name="Tang Y.T."/>
            <person name="Gao X."/>
            <person name="Rosa B.A."/>
            <person name="Abubucker S."/>
            <person name="Hallsworth-Pepin K."/>
            <person name="Martin J."/>
            <person name="Tyagi R."/>
            <person name="Heizer E."/>
            <person name="Zhang X."/>
            <person name="Bhonagiri-Palsikar V."/>
            <person name="Minx P."/>
            <person name="Warren W.C."/>
            <person name="Wang Q."/>
            <person name="Zhan B."/>
            <person name="Hotez P.J."/>
            <person name="Sternberg P.W."/>
            <person name="Dougall A."/>
            <person name="Gaze S.T."/>
            <person name="Mulvenna J."/>
            <person name="Sotillo J."/>
            <person name="Ranganathan S."/>
            <person name="Rabelo E.M."/>
            <person name="Wilson R.K."/>
            <person name="Felgner P.L."/>
            <person name="Bethony J."/>
            <person name="Hawdon J.M."/>
            <person name="Gasser R.B."/>
            <person name="Loukas A."/>
            <person name="Mitreva M."/>
        </authorList>
    </citation>
    <scope>NUCLEOTIDE SEQUENCE [LARGE SCALE GENOMIC DNA]</scope>
</reference>
<keyword evidence="2" id="KW-1185">Reference proteome</keyword>
<dbReference type="EMBL" id="KI668947">
    <property type="protein sequence ID" value="ETN70476.1"/>
    <property type="molecule type" value="Genomic_DNA"/>
</dbReference>
<name>W2SNN0_NECAM</name>
<dbReference type="KEGG" id="nai:NECAME_04899"/>
<dbReference type="AlphaFoldDB" id="W2SNN0"/>
<sequence>MQLLQCTGLHSCSVYFSTGNTNIRDSYKQIIEQPEPNNADEFEQIIKNIRHRTVEKEQTYERLQINT</sequence>